<sequence>MRRNIILLSVAALLSVSCGPLSYMMNVELRQPSRAGLELGGKTFAVCAVDDGDALDSVFVASVAEGFARRLETEYFGGEQVIGLYNIDKTPGADYSSRDSVLNVLMDTGSDVVFIFDSPVLGGISAGTPQKVETPAVRDSAYVVEVSVPYSIRLYVYDSMDMSDKVRVYSGSSTAKPVAYTGGNEPDSALVSKALSAVGAAAQEAGATAGAPFLPRWSSESVVFVYYDTGSGDWLNALAAAHDYRWKDAVAIWTGLTSSSSLQKRSCAAYNLAAAFYILGQYDLAGEWLDVSDADYPLYLSHDLRSKIEGKS</sequence>
<dbReference type="AlphaFoldDB" id="A0A9D9NS84"/>
<dbReference type="PROSITE" id="PS51257">
    <property type="entry name" value="PROKAR_LIPOPROTEIN"/>
    <property type="match status" value="1"/>
</dbReference>
<gene>
    <name evidence="1" type="ORF">IAB78_06215</name>
</gene>
<dbReference type="Pfam" id="PF19867">
    <property type="entry name" value="DUF6340"/>
    <property type="match status" value="1"/>
</dbReference>
<reference evidence="1" key="2">
    <citation type="journal article" date="2021" name="PeerJ">
        <title>Extensive microbial diversity within the chicken gut microbiome revealed by metagenomics and culture.</title>
        <authorList>
            <person name="Gilroy R."/>
            <person name="Ravi A."/>
            <person name="Getino M."/>
            <person name="Pursley I."/>
            <person name="Horton D.L."/>
            <person name="Alikhan N.F."/>
            <person name="Baker D."/>
            <person name="Gharbi K."/>
            <person name="Hall N."/>
            <person name="Watson M."/>
            <person name="Adriaenssens E.M."/>
            <person name="Foster-Nyarko E."/>
            <person name="Jarju S."/>
            <person name="Secka A."/>
            <person name="Antonio M."/>
            <person name="Oren A."/>
            <person name="Chaudhuri R.R."/>
            <person name="La Ragione R."/>
            <person name="Hildebrand F."/>
            <person name="Pallen M.J."/>
        </authorList>
    </citation>
    <scope>NUCLEOTIDE SEQUENCE</scope>
    <source>
        <strain evidence="1">B2-16538</strain>
    </source>
</reference>
<dbReference type="InterPro" id="IPR045921">
    <property type="entry name" value="DUF6340"/>
</dbReference>
<comment type="caution">
    <text evidence="1">The sequence shown here is derived from an EMBL/GenBank/DDBJ whole genome shotgun (WGS) entry which is preliminary data.</text>
</comment>
<reference evidence="1" key="1">
    <citation type="submission" date="2020-10" db="EMBL/GenBank/DDBJ databases">
        <authorList>
            <person name="Gilroy R."/>
        </authorList>
    </citation>
    <scope>NUCLEOTIDE SEQUENCE</scope>
    <source>
        <strain evidence="1">B2-16538</strain>
    </source>
</reference>
<protein>
    <submittedName>
        <fullName evidence="1">Uncharacterized protein</fullName>
    </submittedName>
</protein>
<evidence type="ECO:0000313" key="2">
    <source>
        <dbReference type="Proteomes" id="UP000823750"/>
    </source>
</evidence>
<dbReference type="EMBL" id="JADILX010000090">
    <property type="protein sequence ID" value="MBO8486002.1"/>
    <property type="molecule type" value="Genomic_DNA"/>
</dbReference>
<dbReference type="Proteomes" id="UP000823750">
    <property type="component" value="Unassembled WGS sequence"/>
</dbReference>
<name>A0A9D9NS84_9BACT</name>
<accession>A0A9D9NS84</accession>
<evidence type="ECO:0000313" key="1">
    <source>
        <dbReference type="EMBL" id="MBO8486002.1"/>
    </source>
</evidence>
<organism evidence="1 2">
    <name type="scientific">Candidatus Cryptobacteroides excrementavium</name>
    <dbReference type="NCBI Taxonomy" id="2840759"/>
    <lineage>
        <taxon>Bacteria</taxon>
        <taxon>Pseudomonadati</taxon>
        <taxon>Bacteroidota</taxon>
        <taxon>Bacteroidia</taxon>
        <taxon>Bacteroidales</taxon>
        <taxon>Candidatus Cryptobacteroides</taxon>
    </lineage>
</organism>
<proteinExistence type="predicted"/>